<dbReference type="GO" id="GO:0008270">
    <property type="term" value="F:zinc ion binding"/>
    <property type="evidence" value="ECO:0007669"/>
    <property type="project" value="UniProtKB-KW"/>
</dbReference>
<keyword evidence="3" id="KW-0862">Zinc</keyword>
<dbReference type="PANTHER" id="PTHR45798">
    <property type="entry name" value="RING-H2 FINGER PROTEIN ATL61-RELATED-RELATED"/>
    <property type="match status" value="1"/>
</dbReference>
<dbReference type="InterPro" id="IPR013083">
    <property type="entry name" value="Znf_RING/FYVE/PHD"/>
</dbReference>
<organism evidence="5">
    <name type="scientific">viral metagenome</name>
    <dbReference type="NCBI Taxonomy" id="1070528"/>
    <lineage>
        <taxon>unclassified sequences</taxon>
        <taxon>metagenomes</taxon>
        <taxon>organismal metagenomes</taxon>
    </lineage>
</organism>
<evidence type="ECO:0000259" key="4">
    <source>
        <dbReference type="PROSITE" id="PS50089"/>
    </source>
</evidence>
<reference evidence="5" key="1">
    <citation type="journal article" date="2020" name="Nature">
        <title>Giant virus diversity and host interactions through global metagenomics.</title>
        <authorList>
            <person name="Schulz F."/>
            <person name="Roux S."/>
            <person name="Paez-Espino D."/>
            <person name="Jungbluth S."/>
            <person name="Walsh D.A."/>
            <person name="Denef V.J."/>
            <person name="McMahon K.D."/>
            <person name="Konstantinidis K.T."/>
            <person name="Eloe-Fadrosh E.A."/>
            <person name="Kyrpides N.C."/>
            <person name="Woyke T."/>
        </authorList>
    </citation>
    <scope>NUCLEOTIDE SEQUENCE</scope>
    <source>
        <strain evidence="5">GVMAG-M-3300024302-11</strain>
    </source>
</reference>
<accession>A0A6C0ITI7</accession>
<proteinExistence type="predicted"/>
<keyword evidence="1" id="KW-0479">Metal-binding</keyword>
<dbReference type="SMART" id="SM00184">
    <property type="entry name" value="RING"/>
    <property type="match status" value="1"/>
</dbReference>
<dbReference type="Gene3D" id="3.30.40.10">
    <property type="entry name" value="Zinc/RING finger domain, C3HC4 (zinc finger)"/>
    <property type="match status" value="1"/>
</dbReference>
<evidence type="ECO:0000256" key="1">
    <source>
        <dbReference type="ARBA" id="ARBA00022723"/>
    </source>
</evidence>
<protein>
    <recommendedName>
        <fullName evidence="4">RING-type domain-containing protein</fullName>
    </recommendedName>
</protein>
<dbReference type="SUPFAM" id="SSF57850">
    <property type="entry name" value="RING/U-box"/>
    <property type="match status" value="1"/>
</dbReference>
<dbReference type="GO" id="GO:0016567">
    <property type="term" value="P:protein ubiquitination"/>
    <property type="evidence" value="ECO:0007669"/>
    <property type="project" value="UniProtKB-UniPathway"/>
</dbReference>
<evidence type="ECO:0000313" key="5">
    <source>
        <dbReference type="EMBL" id="QHT96362.1"/>
    </source>
</evidence>
<dbReference type="InterPro" id="IPR001841">
    <property type="entry name" value="Znf_RING"/>
</dbReference>
<feature type="domain" description="RING-type" evidence="4">
    <location>
        <begin position="122"/>
        <end position="164"/>
    </location>
</feature>
<dbReference type="InterPro" id="IPR052788">
    <property type="entry name" value="RING-type_E3_ligase_ATL"/>
</dbReference>
<dbReference type="PANTHER" id="PTHR45798:SF97">
    <property type="entry name" value="ALCOHOL-SENSITIVE RING FINGER PROTEIN 1"/>
    <property type="match status" value="1"/>
</dbReference>
<sequence>MGTTGLSMKAFISTDINVYDINEQFLEAGKYYFTIQEFTKNNSVIGIVLSSNNNTQYEFRFFSLMTMMVKGQSYLSRRLDRNLLSETLGADGIYNMPNYPSPKKPDIERLTYLKEKNEKTQCMICLDSSDDYEFSLKKLKCGHKFHISCFDIWKHENESCPICRSI</sequence>
<dbReference type="EMBL" id="MN740256">
    <property type="protein sequence ID" value="QHT96362.1"/>
    <property type="molecule type" value="Genomic_DNA"/>
</dbReference>
<dbReference type="Pfam" id="PF13639">
    <property type="entry name" value="zf-RING_2"/>
    <property type="match status" value="1"/>
</dbReference>
<dbReference type="PROSITE" id="PS50089">
    <property type="entry name" value="ZF_RING_2"/>
    <property type="match status" value="1"/>
</dbReference>
<evidence type="ECO:0000256" key="2">
    <source>
        <dbReference type="ARBA" id="ARBA00022771"/>
    </source>
</evidence>
<evidence type="ECO:0000256" key="3">
    <source>
        <dbReference type="ARBA" id="ARBA00022833"/>
    </source>
</evidence>
<dbReference type="UniPathway" id="UPA00143"/>
<dbReference type="AlphaFoldDB" id="A0A6C0ITI7"/>
<keyword evidence="2" id="KW-0863">Zinc-finger</keyword>
<name>A0A6C0ITI7_9ZZZZ</name>